<gene>
    <name evidence="2" type="ORF">SMRZ_LOCUS25638</name>
</gene>
<evidence type="ECO:0000313" key="2">
    <source>
        <dbReference type="EMBL" id="VDP55859.1"/>
    </source>
</evidence>
<reference evidence="2 3" key="1">
    <citation type="submission" date="2018-11" db="EMBL/GenBank/DDBJ databases">
        <authorList>
            <consortium name="Pathogen Informatics"/>
        </authorList>
    </citation>
    <scope>NUCLEOTIDE SEQUENCE [LARGE SCALE GENOMIC DNA]</scope>
    <source>
        <strain evidence="2 3">Zambia</strain>
    </source>
</reference>
<evidence type="ECO:0000313" key="3">
    <source>
        <dbReference type="Proteomes" id="UP000277204"/>
    </source>
</evidence>
<keyword evidence="3" id="KW-1185">Reference proteome</keyword>
<dbReference type="STRING" id="48269.A0A183NBG3"/>
<accession>A0A183NBG3</accession>
<feature type="compositionally biased region" description="Low complexity" evidence="1">
    <location>
        <begin position="39"/>
        <end position="54"/>
    </location>
</feature>
<dbReference type="AlphaFoldDB" id="A0A183NBG3"/>
<feature type="region of interest" description="Disordered" evidence="1">
    <location>
        <begin position="1"/>
        <end position="54"/>
    </location>
</feature>
<feature type="non-terminal residue" evidence="2">
    <location>
        <position position="1"/>
    </location>
</feature>
<feature type="compositionally biased region" description="Low complexity" evidence="1">
    <location>
        <begin position="10"/>
        <end position="26"/>
    </location>
</feature>
<proteinExistence type="predicted"/>
<evidence type="ECO:0000256" key="1">
    <source>
        <dbReference type="SAM" id="MobiDB-lite"/>
    </source>
</evidence>
<organism evidence="2 3">
    <name type="scientific">Schistosoma margrebowiei</name>
    <dbReference type="NCBI Taxonomy" id="48269"/>
    <lineage>
        <taxon>Eukaryota</taxon>
        <taxon>Metazoa</taxon>
        <taxon>Spiralia</taxon>
        <taxon>Lophotrochozoa</taxon>
        <taxon>Platyhelminthes</taxon>
        <taxon>Trematoda</taxon>
        <taxon>Digenea</taxon>
        <taxon>Strigeidida</taxon>
        <taxon>Schistosomatoidea</taxon>
        <taxon>Schistosomatidae</taxon>
        <taxon>Schistosoma</taxon>
    </lineage>
</organism>
<name>A0A183NBG3_9TREM</name>
<sequence>NYLLKTNYPSSPTVITSSLTSSSSSSDWVKCQSPTPIKSNSSSSSSTTTTTMSSSHKWLNANDNIEHNKSRFVTMNKNHKYIFSKSTNNLLNHSNTLNNTNSPISSGRLTPCQMQTTTNLNEERSYESISENKINELDMQNQRFASAPLLPAALLTGSIIRNRPIINTTSTTTTTTTTNSTGDIFNSTKLISKSYLISSNTGSSSVIR</sequence>
<dbReference type="EMBL" id="UZAI01021579">
    <property type="protein sequence ID" value="VDP55859.1"/>
    <property type="molecule type" value="Genomic_DNA"/>
</dbReference>
<dbReference type="Proteomes" id="UP000277204">
    <property type="component" value="Unassembled WGS sequence"/>
</dbReference>
<protein>
    <submittedName>
        <fullName evidence="2">Uncharacterized protein</fullName>
    </submittedName>
</protein>